<dbReference type="GO" id="GO:0005874">
    <property type="term" value="C:microtubule"/>
    <property type="evidence" value="ECO:0007669"/>
    <property type="project" value="TreeGrafter"/>
</dbReference>
<dbReference type="PANTHER" id="PTHR24115:SF1004">
    <property type="entry name" value="KINESIN-LIKE PROTEIN KIF15"/>
    <property type="match status" value="1"/>
</dbReference>
<dbReference type="PROSITE" id="PS50067">
    <property type="entry name" value="KINESIN_MOTOR_2"/>
    <property type="match status" value="1"/>
</dbReference>
<evidence type="ECO:0000313" key="9">
    <source>
        <dbReference type="WBParaSite" id="ASIM_0000967301-mRNA-1"/>
    </source>
</evidence>
<comment type="subcellular location">
    <subcellularLocation>
        <location evidence="1">Cytoplasm</location>
        <location evidence="1">Cytoskeleton</location>
    </subcellularLocation>
</comment>
<evidence type="ECO:0000256" key="5">
    <source>
        <dbReference type="PROSITE-ProRule" id="PRU00283"/>
    </source>
</evidence>
<dbReference type="Pfam" id="PF00225">
    <property type="entry name" value="Kinesin"/>
    <property type="match status" value="1"/>
</dbReference>
<gene>
    <name evidence="7" type="ORF">ASIM_LOCUS9399</name>
</gene>
<feature type="binding site" evidence="5">
    <location>
        <begin position="30"/>
        <end position="37"/>
    </location>
    <ligand>
        <name>ATP</name>
        <dbReference type="ChEBI" id="CHEBI:30616"/>
    </ligand>
</feature>
<organism evidence="9">
    <name type="scientific">Anisakis simplex</name>
    <name type="common">Herring worm</name>
    <dbReference type="NCBI Taxonomy" id="6269"/>
    <lineage>
        <taxon>Eukaryota</taxon>
        <taxon>Metazoa</taxon>
        <taxon>Ecdysozoa</taxon>
        <taxon>Nematoda</taxon>
        <taxon>Chromadorea</taxon>
        <taxon>Rhabditida</taxon>
        <taxon>Spirurina</taxon>
        <taxon>Ascaridomorpha</taxon>
        <taxon>Ascaridoidea</taxon>
        <taxon>Anisakidae</taxon>
        <taxon>Anisakis</taxon>
        <taxon>Anisakis simplex complex</taxon>
    </lineage>
</organism>
<dbReference type="PANTHER" id="PTHR24115">
    <property type="entry name" value="KINESIN-RELATED"/>
    <property type="match status" value="1"/>
</dbReference>
<keyword evidence="8" id="KW-1185">Reference proteome</keyword>
<dbReference type="Gene3D" id="3.40.850.10">
    <property type="entry name" value="Kinesin motor domain"/>
    <property type="match status" value="1"/>
</dbReference>
<keyword evidence="5" id="KW-0505">Motor protein</keyword>
<name>A0A0M3JPS3_ANISI</name>
<evidence type="ECO:0000256" key="1">
    <source>
        <dbReference type="ARBA" id="ARBA00004245"/>
    </source>
</evidence>
<proteinExistence type="inferred from homology"/>
<dbReference type="InterPro" id="IPR036961">
    <property type="entry name" value="Kinesin_motor_dom_sf"/>
</dbReference>
<evidence type="ECO:0000259" key="6">
    <source>
        <dbReference type="PROSITE" id="PS50067"/>
    </source>
</evidence>
<protein>
    <submittedName>
        <fullName evidence="9">Kinesin motor domain-containing protein</fullName>
    </submittedName>
</protein>
<evidence type="ECO:0000313" key="7">
    <source>
        <dbReference type="EMBL" id="VDK39121.1"/>
    </source>
</evidence>
<reference evidence="7 8" key="2">
    <citation type="submission" date="2018-11" db="EMBL/GenBank/DDBJ databases">
        <authorList>
            <consortium name="Pathogen Informatics"/>
        </authorList>
    </citation>
    <scope>NUCLEOTIDE SEQUENCE [LARGE SCALE GENOMIC DNA]</scope>
</reference>
<keyword evidence="4" id="KW-0206">Cytoskeleton</keyword>
<dbReference type="GO" id="GO:0008017">
    <property type="term" value="F:microtubule binding"/>
    <property type="evidence" value="ECO:0007669"/>
    <property type="project" value="InterPro"/>
</dbReference>
<evidence type="ECO:0000256" key="2">
    <source>
        <dbReference type="ARBA" id="ARBA00022741"/>
    </source>
</evidence>
<evidence type="ECO:0000256" key="4">
    <source>
        <dbReference type="ARBA" id="ARBA00023212"/>
    </source>
</evidence>
<dbReference type="InterPro" id="IPR001752">
    <property type="entry name" value="Kinesin_motor_dom"/>
</dbReference>
<dbReference type="SUPFAM" id="SSF52540">
    <property type="entry name" value="P-loop containing nucleoside triphosphate hydrolases"/>
    <property type="match status" value="1"/>
</dbReference>
<keyword evidence="2 5" id="KW-0547">Nucleotide-binding</keyword>
<evidence type="ECO:0000256" key="3">
    <source>
        <dbReference type="ARBA" id="ARBA00022840"/>
    </source>
</evidence>
<dbReference type="InterPro" id="IPR027417">
    <property type="entry name" value="P-loop_NTPase"/>
</dbReference>
<keyword evidence="4" id="KW-0963">Cytoplasm</keyword>
<feature type="domain" description="Kinesin motor" evidence="6">
    <location>
        <begin position="1"/>
        <end position="98"/>
    </location>
</feature>
<dbReference type="GO" id="GO:0005524">
    <property type="term" value="F:ATP binding"/>
    <property type="evidence" value="ECO:0007669"/>
    <property type="project" value="UniProtKB-UniRule"/>
</dbReference>
<dbReference type="InterPro" id="IPR027640">
    <property type="entry name" value="Kinesin-like_fam"/>
</dbReference>
<dbReference type="GO" id="GO:0007018">
    <property type="term" value="P:microtubule-based movement"/>
    <property type="evidence" value="ECO:0007669"/>
    <property type="project" value="InterPro"/>
</dbReference>
<accession>A0A0M3JPS3</accession>
<comment type="similarity">
    <text evidence="5">Belongs to the TRAFAC class myosin-kinesin ATPase superfamily. Kinesin family.</text>
</comment>
<evidence type="ECO:0000313" key="8">
    <source>
        <dbReference type="Proteomes" id="UP000267096"/>
    </source>
</evidence>
<sequence>MLQETVFESVGRRIVDGYLEGYNGTIFAYGQTGSGKTYTMLGPAGGQDILGAQAHLRGLIPRAVEYVFRKLDEKNDEVTFYRTSLLSSFLALIFYYEF</sequence>
<dbReference type="AlphaFoldDB" id="A0A0M3JPS3"/>
<reference evidence="9" key="1">
    <citation type="submission" date="2017-02" db="UniProtKB">
        <authorList>
            <consortium name="WormBaseParasite"/>
        </authorList>
    </citation>
    <scope>IDENTIFICATION</scope>
</reference>
<dbReference type="WBParaSite" id="ASIM_0000967301-mRNA-1">
    <property type="protein sequence ID" value="ASIM_0000967301-mRNA-1"/>
    <property type="gene ID" value="ASIM_0000967301"/>
</dbReference>
<keyword evidence="3 5" id="KW-0067">ATP-binding</keyword>
<dbReference type="EMBL" id="UYRR01028595">
    <property type="protein sequence ID" value="VDK39121.1"/>
    <property type="molecule type" value="Genomic_DNA"/>
</dbReference>
<dbReference type="GO" id="GO:0003777">
    <property type="term" value="F:microtubule motor activity"/>
    <property type="evidence" value="ECO:0007669"/>
    <property type="project" value="InterPro"/>
</dbReference>
<dbReference type="Proteomes" id="UP000267096">
    <property type="component" value="Unassembled WGS sequence"/>
</dbReference>
<dbReference type="GO" id="GO:0016887">
    <property type="term" value="F:ATP hydrolysis activity"/>
    <property type="evidence" value="ECO:0007669"/>
    <property type="project" value="TreeGrafter"/>
</dbReference>
<dbReference type="GO" id="GO:0005871">
    <property type="term" value="C:kinesin complex"/>
    <property type="evidence" value="ECO:0007669"/>
    <property type="project" value="TreeGrafter"/>
</dbReference>
<dbReference type="OrthoDB" id="3176171at2759"/>